<dbReference type="PROSITE" id="PS50118">
    <property type="entry name" value="HMG_BOX_2"/>
    <property type="match status" value="1"/>
</dbReference>
<feature type="DNA-binding region" description="HMG box" evidence="3">
    <location>
        <begin position="50"/>
        <end position="118"/>
    </location>
</feature>
<evidence type="ECO:0000256" key="1">
    <source>
        <dbReference type="ARBA" id="ARBA00023125"/>
    </source>
</evidence>
<keyword evidence="7" id="KW-1185">Reference proteome</keyword>
<dbReference type="OrthoDB" id="6247875at2759"/>
<evidence type="ECO:0000313" key="7">
    <source>
        <dbReference type="Proteomes" id="UP000800097"/>
    </source>
</evidence>
<keyword evidence="3" id="KW-0539">Nucleus</keyword>
<protein>
    <recommendedName>
        <fullName evidence="5">HMG box domain-containing protein</fullName>
    </recommendedName>
</protein>
<feature type="region of interest" description="Disordered" evidence="4">
    <location>
        <begin position="114"/>
        <end position="155"/>
    </location>
</feature>
<evidence type="ECO:0000256" key="3">
    <source>
        <dbReference type="PROSITE-ProRule" id="PRU00267"/>
    </source>
</evidence>
<dbReference type="AlphaFoldDB" id="A0A6A6J8X5"/>
<reference evidence="6" key="1">
    <citation type="journal article" date="2020" name="Stud. Mycol.">
        <title>101 Dothideomycetes genomes: a test case for predicting lifestyles and emergence of pathogens.</title>
        <authorList>
            <person name="Haridas S."/>
            <person name="Albert R."/>
            <person name="Binder M."/>
            <person name="Bloem J."/>
            <person name="Labutti K."/>
            <person name="Salamov A."/>
            <person name="Andreopoulos B."/>
            <person name="Baker S."/>
            <person name="Barry K."/>
            <person name="Bills G."/>
            <person name="Bluhm B."/>
            <person name="Cannon C."/>
            <person name="Castanera R."/>
            <person name="Culley D."/>
            <person name="Daum C."/>
            <person name="Ezra D."/>
            <person name="Gonzalez J."/>
            <person name="Henrissat B."/>
            <person name="Kuo A."/>
            <person name="Liang C."/>
            <person name="Lipzen A."/>
            <person name="Lutzoni F."/>
            <person name="Magnuson J."/>
            <person name="Mondo S."/>
            <person name="Nolan M."/>
            <person name="Ohm R."/>
            <person name="Pangilinan J."/>
            <person name="Park H.-J."/>
            <person name="Ramirez L."/>
            <person name="Alfaro M."/>
            <person name="Sun H."/>
            <person name="Tritt A."/>
            <person name="Yoshinaga Y."/>
            <person name="Zwiers L.-H."/>
            <person name="Turgeon B."/>
            <person name="Goodwin S."/>
            <person name="Spatafora J."/>
            <person name="Crous P."/>
            <person name="Grigoriev I."/>
        </authorList>
    </citation>
    <scope>NUCLEOTIDE SEQUENCE</scope>
    <source>
        <strain evidence="6">CBS 379.55</strain>
    </source>
</reference>
<organism evidence="6 7">
    <name type="scientific">Westerdykella ornata</name>
    <dbReference type="NCBI Taxonomy" id="318751"/>
    <lineage>
        <taxon>Eukaryota</taxon>
        <taxon>Fungi</taxon>
        <taxon>Dikarya</taxon>
        <taxon>Ascomycota</taxon>
        <taxon>Pezizomycotina</taxon>
        <taxon>Dothideomycetes</taxon>
        <taxon>Pleosporomycetidae</taxon>
        <taxon>Pleosporales</taxon>
        <taxon>Sporormiaceae</taxon>
        <taxon>Westerdykella</taxon>
    </lineage>
</organism>
<dbReference type="SMART" id="SM00398">
    <property type="entry name" value="HMG"/>
    <property type="match status" value="1"/>
</dbReference>
<evidence type="ECO:0000256" key="4">
    <source>
        <dbReference type="SAM" id="MobiDB-lite"/>
    </source>
</evidence>
<dbReference type="PANTHER" id="PTHR10270:SF161">
    <property type="entry name" value="SEX-DETERMINING REGION Y PROTEIN"/>
    <property type="match status" value="1"/>
</dbReference>
<dbReference type="Pfam" id="PF00505">
    <property type="entry name" value="HMG_box"/>
    <property type="match status" value="1"/>
</dbReference>
<dbReference type="GO" id="GO:0000978">
    <property type="term" value="F:RNA polymerase II cis-regulatory region sequence-specific DNA binding"/>
    <property type="evidence" value="ECO:0007669"/>
    <property type="project" value="TreeGrafter"/>
</dbReference>
<dbReference type="GO" id="GO:0030154">
    <property type="term" value="P:cell differentiation"/>
    <property type="evidence" value="ECO:0007669"/>
    <property type="project" value="TreeGrafter"/>
</dbReference>
<evidence type="ECO:0000256" key="2">
    <source>
        <dbReference type="ARBA" id="ARBA00023163"/>
    </source>
</evidence>
<sequence length="285" mass="31433">MYVFIATATLQIQDPAAFTYVPDGADLFLKTPEVKSSASTTTTVAGRKKPPRPMNSWMLFRDDMHKKLKAANPDLTVQVISTICSKKWKTLPADEKDMWQAKALKAKEAHQRLYPDYKYSPRKPGEKKKRQSRKRAKTAARSSTNSVSPASTSSASPQLDIFDFNSFPELVPLAADTAPTSSAAETASGVTSDLSNIFSFDPPQLDFTIDAPEMSLQATNPFPTIQAPLAAEDVFFAETLRQEQLDLEFGPLFDLDSFLNTGDNLAFRATAGENTMLPDFFSGHF</sequence>
<feature type="compositionally biased region" description="Low complexity" evidence="4">
    <location>
        <begin position="142"/>
        <end position="155"/>
    </location>
</feature>
<evidence type="ECO:0000259" key="5">
    <source>
        <dbReference type="PROSITE" id="PS50118"/>
    </source>
</evidence>
<proteinExistence type="predicted"/>
<accession>A0A6A6J8X5</accession>
<dbReference type="SUPFAM" id="SSF47095">
    <property type="entry name" value="HMG-box"/>
    <property type="match status" value="1"/>
</dbReference>
<dbReference type="GO" id="GO:0005634">
    <property type="term" value="C:nucleus"/>
    <property type="evidence" value="ECO:0007669"/>
    <property type="project" value="UniProtKB-UniRule"/>
</dbReference>
<evidence type="ECO:0000313" key="6">
    <source>
        <dbReference type="EMBL" id="KAF2271659.1"/>
    </source>
</evidence>
<dbReference type="Proteomes" id="UP000800097">
    <property type="component" value="Unassembled WGS sequence"/>
</dbReference>
<feature type="domain" description="HMG box" evidence="5">
    <location>
        <begin position="50"/>
        <end position="118"/>
    </location>
</feature>
<keyword evidence="1 3" id="KW-0238">DNA-binding</keyword>
<dbReference type="PANTHER" id="PTHR10270">
    <property type="entry name" value="SOX TRANSCRIPTION FACTOR"/>
    <property type="match status" value="1"/>
</dbReference>
<dbReference type="EMBL" id="ML986535">
    <property type="protein sequence ID" value="KAF2271659.1"/>
    <property type="molecule type" value="Genomic_DNA"/>
</dbReference>
<dbReference type="InterPro" id="IPR050140">
    <property type="entry name" value="SRY-related_HMG-box_TF-like"/>
</dbReference>
<gene>
    <name evidence="6" type="ORF">EI97DRAFT_387400</name>
</gene>
<feature type="compositionally biased region" description="Basic residues" evidence="4">
    <location>
        <begin position="125"/>
        <end position="138"/>
    </location>
</feature>
<dbReference type="GeneID" id="54549292"/>
<dbReference type="InterPro" id="IPR036910">
    <property type="entry name" value="HMG_box_dom_sf"/>
</dbReference>
<dbReference type="GO" id="GO:0001228">
    <property type="term" value="F:DNA-binding transcription activator activity, RNA polymerase II-specific"/>
    <property type="evidence" value="ECO:0007669"/>
    <property type="project" value="TreeGrafter"/>
</dbReference>
<name>A0A6A6J8X5_WESOR</name>
<keyword evidence="2" id="KW-0804">Transcription</keyword>
<dbReference type="Gene3D" id="1.10.30.10">
    <property type="entry name" value="High mobility group box domain"/>
    <property type="match status" value="1"/>
</dbReference>
<dbReference type="InterPro" id="IPR009071">
    <property type="entry name" value="HMG_box_dom"/>
</dbReference>
<dbReference type="RefSeq" id="XP_033649198.1">
    <property type="nucleotide sequence ID" value="XM_033796117.1"/>
</dbReference>
<dbReference type="CDD" id="cd01389">
    <property type="entry name" value="HMG-box_ROX1-like"/>
    <property type="match status" value="1"/>
</dbReference>